<evidence type="ECO:0000313" key="3">
    <source>
        <dbReference type="Proteomes" id="UP000604737"/>
    </source>
</evidence>
<dbReference type="RefSeq" id="WP_189459641.1">
    <property type="nucleotide sequence ID" value="NZ_BMYO01000003.1"/>
</dbReference>
<feature type="region of interest" description="Disordered" evidence="1">
    <location>
        <begin position="54"/>
        <end position="90"/>
    </location>
</feature>
<comment type="caution">
    <text evidence="2">The sequence shown here is derived from an EMBL/GenBank/DDBJ whole genome shotgun (WGS) entry which is preliminary data.</text>
</comment>
<protein>
    <recommendedName>
        <fullName evidence="4">YozE SAM-like domain-containing protein</fullName>
    </recommendedName>
</protein>
<accession>A0ABQ3GZG9</accession>
<reference evidence="3" key="1">
    <citation type="journal article" date="2019" name="Int. J. Syst. Evol. Microbiol.">
        <title>The Global Catalogue of Microorganisms (GCM) 10K type strain sequencing project: providing services to taxonomists for standard genome sequencing and annotation.</title>
        <authorList>
            <consortium name="The Broad Institute Genomics Platform"/>
            <consortium name="The Broad Institute Genome Sequencing Center for Infectious Disease"/>
            <person name="Wu L."/>
            <person name="Ma J."/>
        </authorList>
    </citation>
    <scope>NUCLEOTIDE SEQUENCE [LARGE SCALE GENOMIC DNA]</scope>
    <source>
        <strain evidence="3">KCTC 23701</strain>
    </source>
</reference>
<keyword evidence="3" id="KW-1185">Reference proteome</keyword>
<organism evidence="2 3">
    <name type="scientific">Jeongeupia chitinilytica</name>
    <dbReference type="NCBI Taxonomy" id="1041641"/>
    <lineage>
        <taxon>Bacteria</taxon>
        <taxon>Pseudomonadati</taxon>
        <taxon>Pseudomonadota</taxon>
        <taxon>Betaproteobacteria</taxon>
        <taxon>Neisseriales</taxon>
        <taxon>Chitinibacteraceae</taxon>
        <taxon>Jeongeupia</taxon>
    </lineage>
</organism>
<gene>
    <name evidence="2" type="ORF">GCM10007350_15350</name>
</gene>
<evidence type="ECO:0000313" key="2">
    <source>
        <dbReference type="EMBL" id="GHD61142.1"/>
    </source>
</evidence>
<evidence type="ECO:0008006" key="4">
    <source>
        <dbReference type="Google" id="ProtNLM"/>
    </source>
</evidence>
<sequence length="90" mass="10088">MGTANAAQPDDADFGVWLQQRHQKPIENTIEAAANDPSADNDWSDRLIFTLMHSSNRQRGNEPATKTRRELRDTYQSSLAGLSPRQHVLA</sequence>
<dbReference type="EMBL" id="BMYO01000003">
    <property type="protein sequence ID" value="GHD61142.1"/>
    <property type="molecule type" value="Genomic_DNA"/>
</dbReference>
<name>A0ABQ3GZG9_9NEIS</name>
<proteinExistence type="predicted"/>
<evidence type="ECO:0000256" key="1">
    <source>
        <dbReference type="SAM" id="MobiDB-lite"/>
    </source>
</evidence>
<dbReference type="Proteomes" id="UP000604737">
    <property type="component" value="Unassembled WGS sequence"/>
</dbReference>